<comment type="caution">
    <text evidence="1">The sequence shown here is derived from an EMBL/GenBank/DDBJ whole genome shotgun (WGS) entry which is preliminary data.</text>
</comment>
<dbReference type="AlphaFoldDB" id="X0UR74"/>
<organism evidence="1">
    <name type="scientific">marine sediment metagenome</name>
    <dbReference type="NCBI Taxonomy" id="412755"/>
    <lineage>
        <taxon>unclassified sequences</taxon>
        <taxon>metagenomes</taxon>
        <taxon>ecological metagenomes</taxon>
    </lineage>
</organism>
<reference evidence="1" key="1">
    <citation type="journal article" date="2014" name="Front. Microbiol.">
        <title>High frequency of phylogenetically diverse reductive dehalogenase-homologous genes in deep subseafloor sedimentary metagenomes.</title>
        <authorList>
            <person name="Kawai M."/>
            <person name="Futagami T."/>
            <person name="Toyoda A."/>
            <person name="Takaki Y."/>
            <person name="Nishi S."/>
            <person name="Hori S."/>
            <person name="Arai W."/>
            <person name="Tsubouchi T."/>
            <person name="Morono Y."/>
            <person name="Uchiyama I."/>
            <person name="Ito T."/>
            <person name="Fujiyama A."/>
            <person name="Inagaki F."/>
            <person name="Takami H."/>
        </authorList>
    </citation>
    <scope>NUCLEOTIDE SEQUENCE</scope>
    <source>
        <strain evidence="1">Expedition CK06-06</strain>
    </source>
</reference>
<protein>
    <submittedName>
        <fullName evidence="1">Uncharacterized protein</fullName>
    </submittedName>
</protein>
<evidence type="ECO:0000313" key="1">
    <source>
        <dbReference type="EMBL" id="GAG01752.1"/>
    </source>
</evidence>
<sequence length="266" mass="30188">GAPFNYRKRPDQSQRSIEEISAQVRKRGREFMAAIVAAYPDITIVVIPQTGEWAGLQYELLPAFVDGMLESLGPQTTLINGVERGYSRRTYAEFLSLRVEAETDGRAKSQAGPLFDRMRYGMGIWPDAPTEEDDAFKFHLSPTEFSRNYRTPEALEHSLYYALTAIDPGSYVWLFIWQQPLWFRPDLRQARDLGELPAAYREALRNCREPHDLGWVAENVDIKPPTMPEDLAAHGQSILLNGDLEEWADGAPVHWLPRGQGPDIAQ</sequence>
<accession>X0UR74</accession>
<gene>
    <name evidence="1" type="ORF">S01H1_41812</name>
</gene>
<name>X0UR74_9ZZZZ</name>
<dbReference type="EMBL" id="BARS01026538">
    <property type="protein sequence ID" value="GAG01752.1"/>
    <property type="molecule type" value="Genomic_DNA"/>
</dbReference>
<feature type="non-terminal residue" evidence="1">
    <location>
        <position position="266"/>
    </location>
</feature>
<proteinExistence type="predicted"/>
<feature type="non-terminal residue" evidence="1">
    <location>
        <position position="1"/>
    </location>
</feature>